<keyword evidence="3" id="KW-1185">Reference proteome</keyword>
<gene>
    <name evidence="2" type="ORF">M9Y10_036891</name>
</gene>
<dbReference type="Proteomes" id="UP001470230">
    <property type="component" value="Unassembled WGS sequence"/>
</dbReference>
<feature type="domain" description="HNH nuclease" evidence="1">
    <location>
        <begin position="112"/>
        <end position="159"/>
    </location>
</feature>
<evidence type="ECO:0000313" key="2">
    <source>
        <dbReference type="EMBL" id="KAK8837162.1"/>
    </source>
</evidence>
<accession>A0ABR2GUC5</accession>
<sequence length="253" mass="30687">MSVGQLIIDTIIENKELMKENNDNIIDEEHLKDVEEKILEKEIEEEQKIEEEEEIVIPENTQFERLKNYPNYEIMTSEPYYIRKISTKRIVKESFRNNKNRYISLMLNKQPKFKHRIVAEHFVPNDDPENKKLVDHIDQNPQNNSPSNLRWVSIKENSMNKKTHMNIHYQFFYKLPPDSIHVKKYGNHKFENYFYSNSEFYFFNGEKYRKLEKLQFTKSKLLYVQASDKNGKLVKIFVNKFERDYLNKKMTVK</sequence>
<name>A0ABR2GUC5_9EUKA</name>
<dbReference type="SUPFAM" id="SSF54060">
    <property type="entry name" value="His-Me finger endonucleases"/>
    <property type="match status" value="1"/>
</dbReference>
<organism evidence="2 3">
    <name type="scientific">Tritrichomonas musculus</name>
    <dbReference type="NCBI Taxonomy" id="1915356"/>
    <lineage>
        <taxon>Eukaryota</taxon>
        <taxon>Metamonada</taxon>
        <taxon>Parabasalia</taxon>
        <taxon>Tritrichomonadida</taxon>
        <taxon>Tritrichomonadidae</taxon>
        <taxon>Tritrichomonas</taxon>
    </lineage>
</organism>
<evidence type="ECO:0000313" key="3">
    <source>
        <dbReference type="Proteomes" id="UP001470230"/>
    </source>
</evidence>
<reference evidence="2 3" key="1">
    <citation type="submission" date="2024-04" db="EMBL/GenBank/DDBJ databases">
        <title>Tritrichomonas musculus Genome.</title>
        <authorList>
            <person name="Alves-Ferreira E."/>
            <person name="Grigg M."/>
            <person name="Lorenzi H."/>
            <person name="Galac M."/>
        </authorList>
    </citation>
    <scope>NUCLEOTIDE SEQUENCE [LARGE SCALE GENOMIC DNA]</scope>
    <source>
        <strain evidence="2 3">EAF2021</strain>
    </source>
</reference>
<comment type="caution">
    <text evidence="2">The sequence shown here is derived from an EMBL/GenBank/DDBJ whole genome shotgun (WGS) entry which is preliminary data.</text>
</comment>
<dbReference type="InterPro" id="IPR003615">
    <property type="entry name" value="HNH_nuc"/>
</dbReference>
<protein>
    <recommendedName>
        <fullName evidence="1">HNH nuclease domain-containing protein</fullName>
    </recommendedName>
</protein>
<dbReference type="Gene3D" id="3.90.75.20">
    <property type="match status" value="1"/>
</dbReference>
<dbReference type="InterPro" id="IPR044925">
    <property type="entry name" value="His-Me_finger_sf"/>
</dbReference>
<dbReference type="EMBL" id="JAPFFF010000061">
    <property type="protein sequence ID" value="KAK8837162.1"/>
    <property type="molecule type" value="Genomic_DNA"/>
</dbReference>
<dbReference type="Pfam" id="PF13392">
    <property type="entry name" value="HNH_3"/>
    <property type="match status" value="1"/>
</dbReference>
<proteinExistence type="predicted"/>
<evidence type="ECO:0000259" key="1">
    <source>
        <dbReference type="Pfam" id="PF13392"/>
    </source>
</evidence>